<evidence type="ECO:0000313" key="4">
    <source>
        <dbReference type="Proteomes" id="UP000198828"/>
    </source>
</evidence>
<evidence type="ECO:0000313" key="3">
    <source>
        <dbReference type="EMBL" id="SDX05183.1"/>
    </source>
</evidence>
<proteinExistence type="predicted"/>
<evidence type="ECO:0000256" key="1">
    <source>
        <dbReference type="SAM" id="MobiDB-lite"/>
    </source>
</evidence>
<dbReference type="Pfam" id="PF20600">
    <property type="entry name" value="ExoX-like_C"/>
    <property type="match status" value="1"/>
</dbReference>
<gene>
    <name evidence="3" type="ORF">SAMN05660923_01637</name>
</gene>
<dbReference type="AlphaFoldDB" id="A0A1H2YJ03"/>
<evidence type="ECO:0000259" key="2">
    <source>
        <dbReference type="Pfam" id="PF20600"/>
    </source>
</evidence>
<feature type="domain" description="Exodeoxyribonuclease X-like C-terminal" evidence="2">
    <location>
        <begin position="188"/>
        <end position="214"/>
    </location>
</feature>
<feature type="region of interest" description="Disordered" evidence="1">
    <location>
        <begin position="255"/>
        <end position="278"/>
    </location>
</feature>
<name>A0A1H2YJ03_9FIRM</name>
<dbReference type="InterPro" id="IPR046768">
    <property type="entry name" value="ExoX-like_C"/>
</dbReference>
<reference evidence="3 4" key="1">
    <citation type="submission" date="2016-10" db="EMBL/GenBank/DDBJ databases">
        <authorList>
            <person name="de Groot N.N."/>
        </authorList>
    </citation>
    <scope>NUCLEOTIDE SEQUENCE [LARGE SCALE GENOMIC DNA]</scope>
    <source>
        <strain evidence="3 4">DSM 23310</strain>
    </source>
</reference>
<protein>
    <recommendedName>
        <fullName evidence="2">Exodeoxyribonuclease X-like C-terminal domain-containing protein</fullName>
    </recommendedName>
</protein>
<dbReference type="RefSeq" id="WP_093752631.1">
    <property type="nucleotide sequence ID" value="NZ_FNNG01000006.1"/>
</dbReference>
<dbReference type="EMBL" id="FNNG01000006">
    <property type="protein sequence ID" value="SDX05183.1"/>
    <property type="molecule type" value="Genomic_DNA"/>
</dbReference>
<accession>A0A1H2YJ03</accession>
<dbReference type="OrthoDB" id="423960at2"/>
<sequence>MNNNQIVVQESSPIMIIDGIKLDRVQQSMDKIHQFQRVIQNTLVEGHDYGQAFYGASKPSLLKPGAEKILMLLGLSSEYEIIEKIQDYDEGFFAYTVRCVLKRGNQVITEGLGHCNSKEKKYESDKQDKFMLGNTCLKMAKKRAQVDAALTVGSLSDIFTQDLEDMAEFNQSERIETMNLNDAENMKINFGKHRGKTLGQIYKESPDYVEWLAGKANDQALRKAASILLNQKNNAINNLMKAVDATLEKHHGDSPIDMEAALNDPDLPWNDSDENEPF</sequence>
<dbReference type="Proteomes" id="UP000198828">
    <property type="component" value="Unassembled WGS sequence"/>
</dbReference>
<organism evidence="3 4">
    <name type="scientific">Tepidimicrobium xylanilyticum</name>
    <dbReference type="NCBI Taxonomy" id="1123352"/>
    <lineage>
        <taxon>Bacteria</taxon>
        <taxon>Bacillati</taxon>
        <taxon>Bacillota</taxon>
        <taxon>Tissierellia</taxon>
        <taxon>Tissierellales</taxon>
        <taxon>Tepidimicrobiaceae</taxon>
        <taxon>Tepidimicrobium</taxon>
    </lineage>
</organism>
<keyword evidence="4" id="KW-1185">Reference proteome</keyword>